<dbReference type="InterPro" id="IPR022374">
    <property type="entry name" value="EttA"/>
</dbReference>
<dbReference type="GO" id="GO:0019843">
    <property type="term" value="F:rRNA binding"/>
    <property type="evidence" value="ECO:0007669"/>
    <property type="project" value="UniProtKB-KW"/>
</dbReference>
<reference evidence="15" key="1">
    <citation type="submission" date="2021-01" db="EMBL/GenBank/DDBJ databases">
        <authorList>
            <person name="Corre E."/>
            <person name="Pelletier E."/>
            <person name="Niang G."/>
            <person name="Scheremetjew M."/>
            <person name="Finn R."/>
            <person name="Kale V."/>
            <person name="Holt S."/>
            <person name="Cochrane G."/>
            <person name="Meng A."/>
            <person name="Brown T."/>
            <person name="Cohen L."/>
        </authorList>
    </citation>
    <scope>NUCLEOTIDE SEQUENCE</scope>
    <source>
        <strain evidence="15">CCMP2877</strain>
    </source>
</reference>
<evidence type="ECO:0000256" key="4">
    <source>
        <dbReference type="ARBA" id="ARBA00022730"/>
    </source>
</evidence>
<feature type="chain" id="PRO_5031177978" description="ABC transporter domain-containing protein" evidence="13">
    <location>
        <begin position="16"/>
        <end position="618"/>
    </location>
</feature>
<evidence type="ECO:0000256" key="5">
    <source>
        <dbReference type="ARBA" id="ARBA00022737"/>
    </source>
</evidence>
<dbReference type="Pfam" id="PF00005">
    <property type="entry name" value="ABC_tran"/>
    <property type="match status" value="2"/>
</dbReference>
<dbReference type="GO" id="GO:0045900">
    <property type="term" value="P:negative regulation of translational elongation"/>
    <property type="evidence" value="ECO:0007669"/>
    <property type="project" value="InterPro"/>
</dbReference>
<proteinExistence type="inferred from homology"/>
<evidence type="ECO:0000256" key="3">
    <source>
        <dbReference type="ARBA" id="ARBA00022555"/>
    </source>
</evidence>
<dbReference type="GO" id="GO:0005524">
    <property type="term" value="F:ATP binding"/>
    <property type="evidence" value="ECO:0007669"/>
    <property type="project" value="UniProtKB-KW"/>
</dbReference>
<evidence type="ECO:0000256" key="10">
    <source>
        <dbReference type="ARBA" id="ARBA00022884"/>
    </source>
</evidence>
<name>A0A7S1U3D9_9STRA</name>
<dbReference type="InterPro" id="IPR003593">
    <property type="entry name" value="AAA+_ATPase"/>
</dbReference>
<feature type="region of interest" description="Disordered" evidence="12">
    <location>
        <begin position="34"/>
        <end position="54"/>
    </location>
</feature>
<keyword evidence="5" id="KW-0677">Repeat</keyword>
<keyword evidence="8" id="KW-0067">ATP-binding</keyword>
<dbReference type="HAMAP" id="MF_00847">
    <property type="entry name" value="EttA"/>
    <property type="match status" value="1"/>
</dbReference>
<evidence type="ECO:0000259" key="14">
    <source>
        <dbReference type="PROSITE" id="PS50893"/>
    </source>
</evidence>
<dbReference type="CDD" id="cd03221">
    <property type="entry name" value="ABCF_EF-3"/>
    <property type="match status" value="2"/>
</dbReference>
<evidence type="ECO:0000256" key="1">
    <source>
        <dbReference type="ARBA" id="ARBA00005868"/>
    </source>
</evidence>
<feature type="domain" description="ABC transporter" evidence="14">
    <location>
        <begin position="389"/>
        <end position="608"/>
    </location>
</feature>
<dbReference type="PANTHER" id="PTHR43858:SF1">
    <property type="entry name" value="ABC TRANSPORTER-RELATED PROTEIN"/>
    <property type="match status" value="1"/>
</dbReference>
<evidence type="ECO:0000256" key="12">
    <source>
        <dbReference type="SAM" id="MobiDB-lite"/>
    </source>
</evidence>
<evidence type="ECO:0000313" key="15">
    <source>
        <dbReference type="EMBL" id="CAD9255676.1"/>
    </source>
</evidence>
<evidence type="ECO:0000256" key="6">
    <source>
        <dbReference type="ARBA" id="ARBA00022741"/>
    </source>
</evidence>
<comment type="similarity">
    <text evidence="1">Belongs to the ABC transporter superfamily. ABCF family. Translational throttle EttA subfamily.</text>
</comment>
<evidence type="ECO:0000256" key="11">
    <source>
        <dbReference type="ARBA" id="ARBA00022917"/>
    </source>
</evidence>
<dbReference type="GO" id="GO:0000049">
    <property type="term" value="F:tRNA binding"/>
    <property type="evidence" value="ECO:0007669"/>
    <property type="project" value="UniProtKB-KW"/>
</dbReference>
<dbReference type="Gene3D" id="3.40.50.300">
    <property type="entry name" value="P-loop containing nucleotide triphosphate hydrolases"/>
    <property type="match status" value="2"/>
</dbReference>
<dbReference type="NCBIfam" id="NF008775">
    <property type="entry name" value="PRK11819.1"/>
    <property type="match status" value="1"/>
</dbReference>
<feature type="domain" description="ABC transporter" evidence="14">
    <location>
        <begin position="66"/>
        <end position="319"/>
    </location>
</feature>
<evidence type="ECO:0000256" key="8">
    <source>
        <dbReference type="ARBA" id="ARBA00022840"/>
    </source>
</evidence>
<dbReference type="PROSITE" id="PS00211">
    <property type="entry name" value="ABC_TRANSPORTER_1"/>
    <property type="match status" value="2"/>
</dbReference>
<dbReference type="InterPro" id="IPR032781">
    <property type="entry name" value="ABC_tran_Xtn"/>
</dbReference>
<gene>
    <name evidence="15" type="ORF">PPAR1163_LOCUS14046</name>
</gene>
<keyword evidence="9" id="KW-0810">Translation regulation</keyword>
<dbReference type="PANTHER" id="PTHR43858">
    <property type="entry name" value="ENERGY-DEPENDENT TRANSLATIONAL THROTTLE PROTEIN ETTA"/>
    <property type="match status" value="1"/>
</dbReference>
<feature type="signal peptide" evidence="13">
    <location>
        <begin position="1"/>
        <end position="15"/>
    </location>
</feature>
<dbReference type="SUPFAM" id="SSF52540">
    <property type="entry name" value="P-loop containing nucleoside triphosphate hydrolases"/>
    <property type="match status" value="2"/>
</dbReference>
<evidence type="ECO:0000256" key="9">
    <source>
        <dbReference type="ARBA" id="ARBA00022845"/>
    </source>
</evidence>
<dbReference type="InterPro" id="IPR017871">
    <property type="entry name" value="ABC_transporter-like_CS"/>
</dbReference>
<dbReference type="Pfam" id="PF12848">
    <property type="entry name" value="ABC_tran_Xtn"/>
    <property type="match status" value="1"/>
</dbReference>
<dbReference type="FunFam" id="3.40.50.300:FF:000183">
    <property type="entry name" value="ABC transporter ATP-binding protein yjjK"/>
    <property type="match status" value="1"/>
</dbReference>
<organism evidence="15">
    <name type="scientific">Phaeomonas parva</name>
    <dbReference type="NCBI Taxonomy" id="124430"/>
    <lineage>
        <taxon>Eukaryota</taxon>
        <taxon>Sar</taxon>
        <taxon>Stramenopiles</taxon>
        <taxon>Ochrophyta</taxon>
        <taxon>Pinguiophyceae</taxon>
        <taxon>Pinguiochrysidales</taxon>
        <taxon>Pinguiochrysidaceae</taxon>
        <taxon>Phaeomonas</taxon>
    </lineage>
</organism>
<protein>
    <recommendedName>
        <fullName evidence="14">ABC transporter domain-containing protein</fullName>
    </recommendedName>
</protein>
<sequence>MKLAVLAACVAAAAAFQARAPTSQARMPTALFAKRKGGKGRKQQGQQEKASVKNDRFESQMSKFMFTLQGCTKERNGNKILDNVHLSFYPGAKIGVVGINGAGKSTLLKVMAGVDKEFDGVARPLQGAKIGYLAQEPELEGETVMDCIEPAIESSRKLLQDYEDLGVKMSEDLSPEDFEKVCDDMAKLGDKIEALNLWELDRTVERAMLSLRVPPKDAKADVLSGGEKRRVALCRLLLEAPDLLLLDEPTNHLDAESVFWLEQFLNDFQGTVVAITHDRYFLENVAGWILELDRGKGLPFEGNYSGWLDEKSKRFAAEKQESSNLAKQVEKELEWVRQTPSGRGSRSKSRLKRYEELLEARDAAADREALTRRGSIYIPPGPRLGDIVVEAKGVRKSFGDKMLLDDVNFTIPPGAIVGIVGPNGAGKSTLLNMITGQDTPDAGSVTLGDTVKLVSVSQSRDELDPNKSVFEEITDGLDFVPLGTQEVNSRAYTSWFGFRSGEQQKKVGVLSGGERNRVQLAKTMRAGGNLILLDEPTNDLDVETMRSLEEALLEFGGSVICVSHDRFFLDRIATHILAFEGDSKVHFMEGNFEDYQKNKVERLGEQSIKPITYAPLVM</sequence>
<keyword evidence="11" id="KW-0648">Protein biosynthesis</keyword>
<dbReference type="GO" id="GO:0016887">
    <property type="term" value="F:ATP hydrolysis activity"/>
    <property type="evidence" value="ECO:0007669"/>
    <property type="project" value="InterPro"/>
</dbReference>
<keyword evidence="7" id="KW-0378">Hydrolase</keyword>
<dbReference type="InterPro" id="IPR003439">
    <property type="entry name" value="ABC_transporter-like_ATP-bd"/>
</dbReference>
<dbReference type="NCBIfam" id="TIGR03719">
    <property type="entry name" value="ABC_ABC_ChvD"/>
    <property type="match status" value="1"/>
</dbReference>
<evidence type="ECO:0000256" key="2">
    <source>
        <dbReference type="ARBA" id="ARBA00022490"/>
    </source>
</evidence>
<evidence type="ECO:0000256" key="7">
    <source>
        <dbReference type="ARBA" id="ARBA00022801"/>
    </source>
</evidence>
<dbReference type="AlphaFoldDB" id="A0A7S1U3D9"/>
<evidence type="ECO:0000256" key="13">
    <source>
        <dbReference type="SAM" id="SignalP"/>
    </source>
</evidence>
<keyword evidence="10" id="KW-0694">RNA-binding</keyword>
<keyword evidence="13" id="KW-0732">Signal</keyword>
<dbReference type="PROSITE" id="PS50893">
    <property type="entry name" value="ABC_TRANSPORTER_2"/>
    <property type="match status" value="2"/>
</dbReference>
<dbReference type="GO" id="GO:0006412">
    <property type="term" value="P:translation"/>
    <property type="evidence" value="ECO:0007669"/>
    <property type="project" value="UniProtKB-KW"/>
</dbReference>
<keyword evidence="3" id="KW-0820">tRNA-binding</keyword>
<dbReference type="FunFam" id="3.40.50.300:FF:000011">
    <property type="entry name" value="Putative ABC transporter ATP-binding component"/>
    <property type="match status" value="1"/>
</dbReference>
<dbReference type="SMART" id="SM00382">
    <property type="entry name" value="AAA"/>
    <property type="match status" value="2"/>
</dbReference>
<dbReference type="EMBL" id="HBGJ01021600">
    <property type="protein sequence ID" value="CAD9255676.1"/>
    <property type="molecule type" value="Transcribed_RNA"/>
</dbReference>
<accession>A0A7S1U3D9</accession>
<dbReference type="InterPro" id="IPR027417">
    <property type="entry name" value="P-loop_NTPase"/>
</dbReference>
<keyword evidence="6" id="KW-0547">Nucleotide-binding</keyword>
<keyword evidence="4" id="KW-0699">rRNA-binding</keyword>
<keyword evidence="2" id="KW-0963">Cytoplasm</keyword>